<dbReference type="PRINTS" id="PR00741">
    <property type="entry name" value="GLHYDRLASE29"/>
</dbReference>
<dbReference type="SUPFAM" id="SSF51445">
    <property type="entry name" value="(Trans)glycosidases"/>
    <property type="match status" value="1"/>
</dbReference>
<evidence type="ECO:0000256" key="1">
    <source>
        <dbReference type="ARBA" id="ARBA00004071"/>
    </source>
</evidence>
<comment type="function">
    <text evidence="1">Alpha-L-fucosidase is responsible for hydrolyzing the alpha-1,6-linked fucose joined to the reducing-end N-acetylglucosamine of the carbohydrate moieties of glycoproteins.</text>
</comment>
<reference evidence="13 14" key="1">
    <citation type="journal article" date="2020" name="Cell">
        <title>Large-Scale Comparative Analyses of Tick Genomes Elucidate Their Genetic Diversity and Vector Capacities.</title>
        <authorList>
            <consortium name="Tick Genome and Microbiome Consortium (TIGMIC)"/>
            <person name="Jia N."/>
            <person name="Wang J."/>
            <person name="Shi W."/>
            <person name="Du L."/>
            <person name="Sun Y."/>
            <person name="Zhan W."/>
            <person name="Jiang J.F."/>
            <person name="Wang Q."/>
            <person name="Zhang B."/>
            <person name="Ji P."/>
            <person name="Bell-Sakyi L."/>
            <person name="Cui X.M."/>
            <person name="Yuan T.T."/>
            <person name="Jiang B.G."/>
            <person name="Yang W.F."/>
            <person name="Lam T.T."/>
            <person name="Chang Q.C."/>
            <person name="Ding S.J."/>
            <person name="Wang X.J."/>
            <person name="Zhu J.G."/>
            <person name="Ruan X.D."/>
            <person name="Zhao L."/>
            <person name="Wei J.T."/>
            <person name="Ye R.Z."/>
            <person name="Que T.C."/>
            <person name="Du C.H."/>
            <person name="Zhou Y.H."/>
            <person name="Cheng J.X."/>
            <person name="Dai P.F."/>
            <person name="Guo W.B."/>
            <person name="Han X.H."/>
            <person name="Huang E.J."/>
            <person name="Li L.F."/>
            <person name="Wei W."/>
            <person name="Gao Y.C."/>
            <person name="Liu J.Z."/>
            <person name="Shao H.Z."/>
            <person name="Wang X."/>
            <person name="Wang C.C."/>
            <person name="Yang T.C."/>
            <person name="Huo Q.B."/>
            <person name="Li W."/>
            <person name="Chen H.Y."/>
            <person name="Chen S.E."/>
            <person name="Zhou L.G."/>
            <person name="Ni X.B."/>
            <person name="Tian J.H."/>
            <person name="Sheng Y."/>
            <person name="Liu T."/>
            <person name="Pan Y.S."/>
            <person name="Xia L.Y."/>
            <person name="Li J."/>
            <person name="Zhao F."/>
            <person name="Cao W.C."/>
        </authorList>
    </citation>
    <scope>NUCLEOTIDE SEQUENCE [LARGE SCALE GENOMIC DNA]</scope>
    <source>
        <strain evidence="13">HaeL-2018</strain>
    </source>
</reference>
<keyword evidence="5 10" id="KW-0378">Hydrolase</keyword>
<dbReference type="OrthoDB" id="6039950at2759"/>
<dbReference type="Gene3D" id="3.20.20.80">
    <property type="entry name" value="Glycosidases"/>
    <property type="match status" value="1"/>
</dbReference>
<dbReference type="GO" id="GO:0006004">
    <property type="term" value="P:fucose metabolic process"/>
    <property type="evidence" value="ECO:0007669"/>
    <property type="project" value="InterPro"/>
</dbReference>
<dbReference type="SMART" id="SM00812">
    <property type="entry name" value="Alpha_L_fucos"/>
    <property type="match status" value="1"/>
</dbReference>
<dbReference type="VEuPathDB" id="VectorBase:HLOH_055594"/>
<evidence type="ECO:0000256" key="6">
    <source>
        <dbReference type="ARBA" id="ARBA00023180"/>
    </source>
</evidence>
<dbReference type="Gene3D" id="2.60.40.1180">
    <property type="entry name" value="Golgi alpha-mannosidase II"/>
    <property type="match status" value="1"/>
</dbReference>
<evidence type="ECO:0000256" key="5">
    <source>
        <dbReference type="ARBA" id="ARBA00022801"/>
    </source>
</evidence>
<keyword evidence="4" id="KW-0732">Signal</keyword>
<organism evidence="13 14">
    <name type="scientific">Haemaphysalis longicornis</name>
    <name type="common">Bush tick</name>
    <dbReference type="NCBI Taxonomy" id="44386"/>
    <lineage>
        <taxon>Eukaryota</taxon>
        <taxon>Metazoa</taxon>
        <taxon>Ecdysozoa</taxon>
        <taxon>Arthropoda</taxon>
        <taxon>Chelicerata</taxon>
        <taxon>Arachnida</taxon>
        <taxon>Acari</taxon>
        <taxon>Parasitiformes</taxon>
        <taxon>Ixodida</taxon>
        <taxon>Ixodoidea</taxon>
        <taxon>Ixodidae</taxon>
        <taxon>Haemaphysalinae</taxon>
        <taxon>Haemaphysalis</taxon>
    </lineage>
</organism>
<dbReference type="GO" id="GO:0004560">
    <property type="term" value="F:alpha-L-fucosidase activity"/>
    <property type="evidence" value="ECO:0007669"/>
    <property type="project" value="UniProtKB-EC"/>
</dbReference>
<evidence type="ECO:0000256" key="9">
    <source>
        <dbReference type="ARBA" id="ARBA00081661"/>
    </source>
</evidence>
<evidence type="ECO:0000313" key="13">
    <source>
        <dbReference type="EMBL" id="KAH9370903.1"/>
    </source>
</evidence>
<evidence type="ECO:0000259" key="12">
    <source>
        <dbReference type="Pfam" id="PF16757"/>
    </source>
</evidence>
<dbReference type="InterPro" id="IPR017853">
    <property type="entry name" value="GH"/>
</dbReference>
<comment type="similarity">
    <text evidence="2 10">Belongs to the glycosyl hydrolase 29 family.</text>
</comment>
<evidence type="ECO:0000256" key="8">
    <source>
        <dbReference type="ARBA" id="ARBA00074133"/>
    </source>
</evidence>
<dbReference type="GO" id="GO:0005764">
    <property type="term" value="C:lysosome"/>
    <property type="evidence" value="ECO:0007669"/>
    <property type="project" value="TreeGrafter"/>
</dbReference>
<evidence type="ECO:0000256" key="10">
    <source>
        <dbReference type="PIRNR" id="PIRNR001092"/>
    </source>
</evidence>
<protein>
    <recommendedName>
        <fullName evidence="8">Putative alpha-L-fucosidase</fullName>
        <ecNumber evidence="3">3.2.1.51</ecNumber>
    </recommendedName>
    <alternativeName>
        <fullName evidence="9">Alpha-L-fucoside fucohydrolase</fullName>
    </alternativeName>
</protein>
<feature type="domain" description="Glycoside hydrolase family 29 N-terminal" evidence="11">
    <location>
        <begin position="5"/>
        <end position="292"/>
    </location>
</feature>
<dbReference type="InterPro" id="IPR016286">
    <property type="entry name" value="FUC_metazoa-typ"/>
</dbReference>
<accession>A0A9J6G7M0</accession>
<evidence type="ECO:0000256" key="3">
    <source>
        <dbReference type="ARBA" id="ARBA00012662"/>
    </source>
</evidence>
<evidence type="ECO:0000256" key="2">
    <source>
        <dbReference type="ARBA" id="ARBA00007951"/>
    </source>
</evidence>
<dbReference type="AlphaFoldDB" id="A0A9J6G7M0"/>
<name>A0A9J6G7M0_HAELO</name>
<dbReference type="PIRSF" id="PIRSF001092">
    <property type="entry name" value="Alpha-L-fucosidase"/>
    <property type="match status" value="1"/>
</dbReference>
<keyword evidence="7 10" id="KW-0326">Glycosidase</keyword>
<evidence type="ECO:0000259" key="11">
    <source>
        <dbReference type="Pfam" id="PF01120"/>
    </source>
</evidence>
<proteinExistence type="inferred from homology"/>
<dbReference type="InterPro" id="IPR013780">
    <property type="entry name" value="Glyco_hydro_b"/>
</dbReference>
<dbReference type="PANTHER" id="PTHR10030:SF37">
    <property type="entry name" value="ALPHA-L-FUCOSIDASE-RELATED"/>
    <property type="match status" value="1"/>
</dbReference>
<keyword evidence="6" id="KW-0325">Glycoprotein</keyword>
<comment type="caution">
    <text evidence="13">The sequence shown here is derived from an EMBL/GenBank/DDBJ whole genome shotgun (WGS) entry which is preliminary data.</text>
</comment>
<dbReference type="EMBL" id="JABSTR010000005">
    <property type="protein sequence ID" value="KAH9370903.1"/>
    <property type="molecule type" value="Genomic_DNA"/>
</dbReference>
<dbReference type="InterPro" id="IPR031919">
    <property type="entry name" value="Fucosidase_C"/>
</dbReference>
<feature type="domain" description="Alpha-L-fucosidase C-terminal" evidence="12">
    <location>
        <begin position="303"/>
        <end position="399"/>
    </location>
</feature>
<sequence>MNGTAAYRDFMARNYRASYTYADFAPRFRAQFFDADRWAELFKKSGVRYVVLTSKHHEGYALWPSKVSWNWNAGDVGPRRDLVGELARAVRKKGGMHFGLYYSLYEWFNPLYQRDKAACWATDEYVKAKVLPELRDIVETYRPDVIWSDGDWEAPDTYWKSQEFLAWLYNDSPVRESVVVNDRWGKNTSCRHGDVYACRDHYNPGKLVSHKWENALPLDKGDEKVGAIWGYRRNVQLSDLLTIEELIEELVSTVSCNGNLLFNIGPTGDGTIPLLFQERLTQLGAWLRVNGEAVYGSRPWKHQKDALAAHVWYTCKPGPKRDMVYVFFLKWPKENKLSLGSLRLASDAEITMLGVPNVTLSASPKKHEGTAGGQALIVTLPFLTPDMMTTPWAWVLRVEGAL</sequence>
<dbReference type="Proteomes" id="UP000821853">
    <property type="component" value="Chromosome 3"/>
</dbReference>
<dbReference type="EC" id="3.2.1.51" evidence="3"/>
<dbReference type="OMA" id="WENAMPL"/>
<dbReference type="Pfam" id="PF16757">
    <property type="entry name" value="Fucosidase_C"/>
    <property type="match status" value="1"/>
</dbReference>
<evidence type="ECO:0000313" key="14">
    <source>
        <dbReference type="Proteomes" id="UP000821853"/>
    </source>
</evidence>
<dbReference type="InterPro" id="IPR057739">
    <property type="entry name" value="Glyco_hydro_29_N"/>
</dbReference>
<keyword evidence="14" id="KW-1185">Reference proteome</keyword>
<dbReference type="PANTHER" id="PTHR10030">
    <property type="entry name" value="ALPHA-L-FUCOSIDASE"/>
    <property type="match status" value="1"/>
</dbReference>
<dbReference type="FunFam" id="3.20.20.80:FF:000027">
    <property type="entry name" value="Alpha-L-fucosidase"/>
    <property type="match status" value="1"/>
</dbReference>
<evidence type="ECO:0000256" key="7">
    <source>
        <dbReference type="ARBA" id="ARBA00023295"/>
    </source>
</evidence>
<dbReference type="GO" id="GO:0016139">
    <property type="term" value="P:glycoside catabolic process"/>
    <property type="evidence" value="ECO:0007669"/>
    <property type="project" value="TreeGrafter"/>
</dbReference>
<dbReference type="InterPro" id="IPR000933">
    <property type="entry name" value="Glyco_hydro_29"/>
</dbReference>
<dbReference type="Pfam" id="PF01120">
    <property type="entry name" value="Alpha_L_fucos"/>
    <property type="match status" value="1"/>
</dbReference>
<evidence type="ECO:0000256" key="4">
    <source>
        <dbReference type="ARBA" id="ARBA00022729"/>
    </source>
</evidence>
<gene>
    <name evidence="13" type="ORF">HPB48_019732</name>
</gene>